<dbReference type="GeneID" id="81467296"/>
<dbReference type="InterPro" id="IPR029063">
    <property type="entry name" value="SAM-dependent_MTases_sf"/>
</dbReference>
<dbReference type="InterPro" id="IPR050082">
    <property type="entry name" value="RNA_methyltr_RlmE"/>
</dbReference>
<dbReference type="Pfam" id="PF01728">
    <property type="entry name" value="FtsJ"/>
    <property type="match status" value="1"/>
</dbReference>
<evidence type="ECO:0000313" key="10">
    <source>
        <dbReference type="EMBL" id="KAJ5355781.1"/>
    </source>
</evidence>
<evidence type="ECO:0000259" key="9">
    <source>
        <dbReference type="Pfam" id="PF01728"/>
    </source>
</evidence>
<feature type="coiled-coil region" evidence="7">
    <location>
        <begin position="83"/>
        <end position="110"/>
    </location>
</feature>
<dbReference type="SUPFAM" id="SSF53335">
    <property type="entry name" value="S-adenosyl-L-methionine-dependent methyltransferases"/>
    <property type="match status" value="1"/>
</dbReference>
<gene>
    <name evidence="10" type="ORF">N7517_010390</name>
</gene>
<keyword evidence="3 10" id="KW-0489">Methyltransferase</keyword>
<dbReference type="PANTHER" id="PTHR10920">
    <property type="entry name" value="RIBOSOMAL RNA METHYLTRANSFERASE"/>
    <property type="match status" value="1"/>
</dbReference>
<evidence type="ECO:0000256" key="6">
    <source>
        <dbReference type="ARBA" id="ARBA00041184"/>
    </source>
</evidence>
<organism evidence="10 11">
    <name type="scientific">Penicillium concentricum</name>
    <dbReference type="NCBI Taxonomy" id="293559"/>
    <lineage>
        <taxon>Eukaryota</taxon>
        <taxon>Fungi</taxon>
        <taxon>Dikarya</taxon>
        <taxon>Ascomycota</taxon>
        <taxon>Pezizomycotina</taxon>
        <taxon>Eurotiomycetes</taxon>
        <taxon>Eurotiomycetidae</taxon>
        <taxon>Eurotiales</taxon>
        <taxon>Aspergillaceae</taxon>
        <taxon>Penicillium</taxon>
    </lineage>
</organism>
<comment type="caution">
    <text evidence="10">The sequence shown here is derived from an EMBL/GenBank/DDBJ whole genome shotgun (WGS) entry which is preliminary data.</text>
</comment>
<keyword evidence="11" id="KW-1185">Reference proteome</keyword>
<evidence type="ECO:0000256" key="7">
    <source>
        <dbReference type="SAM" id="Coils"/>
    </source>
</evidence>
<keyword evidence="4" id="KW-0808">Transferase</keyword>
<dbReference type="Proteomes" id="UP001147752">
    <property type="component" value="Unassembled WGS sequence"/>
</dbReference>
<evidence type="ECO:0000256" key="8">
    <source>
        <dbReference type="SAM" id="MobiDB-lite"/>
    </source>
</evidence>
<comment type="similarity">
    <text evidence="1">Belongs to the class I-like SAM-binding methyltransferase superfamily. RNA methyltransferase RlmE family.</text>
</comment>
<dbReference type="AlphaFoldDB" id="A0A9W9UV13"/>
<evidence type="ECO:0000256" key="2">
    <source>
        <dbReference type="ARBA" id="ARBA00022552"/>
    </source>
</evidence>
<evidence type="ECO:0000256" key="1">
    <source>
        <dbReference type="ARBA" id="ARBA00009258"/>
    </source>
</evidence>
<proteinExistence type="inferred from homology"/>
<evidence type="ECO:0000256" key="3">
    <source>
        <dbReference type="ARBA" id="ARBA00022603"/>
    </source>
</evidence>
<evidence type="ECO:0000313" key="11">
    <source>
        <dbReference type="Proteomes" id="UP001147752"/>
    </source>
</evidence>
<feature type="region of interest" description="Disordered" evidence="8">
    <location>
        <begin position="264"/>
        <end position="302"/>
    </location>
</feature>
<reference evidence="10" key="2">
    <citation type="journal article" date="2023" name="IMA Fungus">
        <title>Comparative genomic study of the Penicillium genus elucidates a diverse pangenome and 15 lateral gene transfer events.</title>
        <authorList>
            <person name="Petersen C."/>
            <person name="Sorensen T."/>
            <person name="Nielsen M.R."/>
            <person name="Sondergaard T.E."/>
            <person name="Sorensen J.L."/>
            <person name="Fitzpatrick D.A."/>
            <person name="Frisvad J.C."/>
            <person name="Nielsen K.L."/>
        </authorList>
    </citation>
    <scope>NUCLEOTIDE SEQUENCE</scope>
    <source>
        <strain evidence="10">IBT 3081</strain>
    </source>
</reference>
<feature type="region of interest" description="Disordered" evidence="8">
    <location>
        <begin position="379"/>
        <end position="498"/>
    </location>
</feature>
<feature type="compositionally biased region" description="Basic and acidic residues" evidence="8">
    <location>
        <begin position="488"/>
        <end position="498"/>
    </location>
</feature>
<evidence type="ECO:0000256" key="5">
    <source>
        <dbReference type="ARBA" id="ARBA00022691"/>
    </source>
</evidence>
<reference evidence="10" key="1">
    <citation type="submission" date="2022-12" db="EMBL/GenBank/DDBJ databases">
        <authorList>
            <person name="Petersen C."/>
        </authorList>
    </citation>
    <scope>NUCLEOTIDE SEQUENCE</scope>
    <source>
        <strain evidence="10">IBT 3081</strain>
    </source>
</reference>
<keyword evidence="5" id="KW-0949">S-adenosyl-L-methionine</keyword>
<dbReference type="PANTHER" id="PTHR10920:SF18">
    <property type="entry name" value="RRNA METHYLTRANSFERASE 2, MITOCHONDRIAL"/>
    <property type="match status" value="1"/>
</dbReference>
<dbReference type="RefSeq" id="XP_056573928.1">
    <property type="nucleotide sequence ID" value="XM_056728113.1"/>
</dbReference>
<feature type="compositionally biased region" description="Basic and acidic residues" evidence="8">
    <location>
        <begin position="410"/>
        <end position="441"/>
    </location>
</feature>
<dbReference type="Gene3D" id="3.40.50.150">
    <property type="entry name" value="Vaccinia Virus protein VP39"/>
    <property type="match status" value="1"/>
</dbReference>
<feature type="compositionally biased region" description="Polar residues" evidence="8">
    <location>
        <begin position="270"/>
        <end position="284"/>
    </location>
</feature>
<evidence type="ECO:0000256" key="4">
    <source>
        <dbReference type="ARBA" id="ARBA00022679"/>
    </source>
</evidence>
<dbReference type="InterPro" id="IPR002877">
    <property type="entry name" value="RNA_MeTrfase_FtsJ_dom"/>
</dbReference>
<sequence length="623" mass="70355">MAMAEEASTLDSEMSMRTICLEKEYEKTLSDSARLLDGERDRVRRMELLLSRFENEALRSQLEETNRYLLGFTGADSEACVQLQQACQEIDHLELQAQASASEIDRLKQQEELSIQKNNSTSYSTILAEKLHLSRDLSMLQSKLERFKAQNASYQAIISEKHEMERQMNSLELQLDNEKHSHERTQAKGSQQMTEIAQLSTRVEELRNELAGELRAKQQQERDNRQQNSAWANQRATFEGKIDSLKQQLRSTKDKLQEAQIEIQQRRSLKSQAGNDSESSSRTVPLQRPGPSGHAGVTIATPGAVRVQEKLKKDSAVPGDKSAFSITPFLNRTGAPSDSPMSSVGDEVEILGDTDTPRGQLGTLGTFGEPRRIGSALRRQLSPTEDRIPITKPTKPRAREGEVPVSGPENEIKKSTHRLDRRMPPTETDKLHELFEHEQAKPKKRKLGGQRDRSLFEEDEEEPHPNKKFGRKLAVGNGRASTLGKPNSDNDRTTEAEKTDIRGDKILERTVDVVLSDMSAPWHQTSGFWKRSLSAPYNRMMNTSGVTFRDHAGSMDLCHAALRFSSDVLKAGGHFVCKFYQGAEDKELEQQLKELFKKVHRLKPESSRSESKEAFFVGLERKS</sequence>
<keyword evidence="7" id="KW-0175">Coiled coil</keyword>
<feature type="domain" description="Ribosomal RNA methyltransferase FtsJ" evidence="9">
    <location>
        <begin position="480"/>
        <end position="620"/>
    </location>
</feature>
<keyword evidence="2" id="KW-0698">rRNA processing</keyword>
<name>A0A9W9UV13_9EURO</name>
<protein>
    <recommendedName>
        <fullName evidence="6">rRNA methyltransferase 2, mitochondrial</fullName>
    </recommendedName>
</protein>
<dbReference type="EMBL" id="JAPZBT010000006">
    <property type="protein sequence ID" value="KAJ5355781.1"/>
    <property type="molecule type" value="Genomic_DNA"/>
</dbReference>
<dbReference type="OrthoDB" id="20105at2759"/>
<accession>A0A9W9UV13</accession>
<dbReference type="GO" id="GO:0005739">
    <property type="term" value="C:mitochondrion"/>
    <property type="evidence" value="ECO:0007669"/>
    <property type="project" value="TreeGrafter"/>
</dbReference>
<dbReference type="GO" id="GO:0008650">
    <property type="term" value="F:rRNA (uridine-2'-O-)-methyltransferase activity"/>
    <property type="evidence" value="ECO:0007669"/>
    <property type="project" value="TreeGrafter"/>
</dbReference>